<dbReference type="InterPro" id="IPR001468">
    <property type="entry name" value="Indole-3-GlycerolPSynthase_CS"/>
</dbReference>
<dbReference type="InterPro" id="IPR013785">
    <property type="entry name" value="Aldolase_TIM"/>
</dbReference>
<dbReference type="NCBIfam" id="NF001377">
    <property type="entry name" value="PRK00278.2-4"/>
    <property type="match status" value="1"/>
</dbReference>
<keyword evidence="11" id="KW-1185">Reference proteome</keyword>
<evidence type="ECO:0000256" key="4">
    <source>
        <dbReference type="ARBA" id="ARBA00022605"/>
    </source>
</evidence>
<dbReference type="AlphaFoldDB" id="U2QHT6"/>
<dbReference type="GO" id="GO:0000162">
    <property type="term" value="P:L-tryptophan biosynthetic process"/>
    <property type="evidence" value="ECO:0007669"/>
    <property type="project" value="UniProtKB-UniPathway"/>
</dbReference>
<dbReference type="SUPFAM" id="SSF51366">
    <property type="entry name" value="Ribulose-phoshate binding barrel"/>
    <property type="match status" value="1"/>
</dbReference>
<dbReference type="RefSeq" id="WP_021590639.1">
    <property type="nucleotide sequence ID" value="NZ_AWEY01000039.1"/>
</dbReference>
<accession>U2QHT6</accession>
<keyword evidence="6" id="KW-0822">Tryptophan biosynthesis</keyword>
<keyword evidence="7" id="KW-0057">Aromatic amino acid biosynthesis</keyword>
<evidence type="ECO:0000256" key="3">
    <source>
        <dbReference type="ARBA" id="ARBA00012362"/>
    </source>
</evidence>
<dbReference type="EMBL" id="AWEY01000039">
    <property type="protein sequence ID" value="ERK38377.1"/>
    <property type="molecule type" value="Genomic_DNA"/>
</dbReference>
<dbReference type="Pfam" id="PF00218">
    <property type="entry name" value="IGPS"/>
    <property type="match status" value="1"/>
</dbReference>
<evidence type="ECO:0000256" key="6">
    <source>
        <dbReference type="ARBA" id="ARBA00022822"/>
    </source>
</evidence>
<dbReference type="UniPathway" id="UPA00035">
    <property type="reaction ID" value="UER00043"/>
</dbReference>
<dbReference type="InterPro" id="IPR011060">
    <property type="entry name" value="RibuloseP-bd_barrel"/>
</dbReference>
<dbReference type="GO" id="GO:0004425">
    <property type="term" value="F:indole-3-glycerol-phosphate synthase activity"/>
    <property type="evidence" value="ECO:0007669"/>
    <property type="project" value="UniProtKB-EC"/>
</dbReference>
<keyword evidence="8 10" id="KW-0456">Lyase</keyword>
<dbReference type="CDD" id="cd00331">
    <property type="entry name" value="IGPS"/>
    <property type="match status" value="1"/>
</dbReference>
<comment type="pathway">
    <text evidence="2">Amino-acid biosynthesis; L-tryptophan biosynthesis; L-tryptophan from chorismate: step 4/5.</text>
</comment>
<comment type="catalytic activity">
    <reaction evidence="1">
        <text>1-(2-carboxyphenylamino)-1-deoxy-D-ribulose 5-phosphate + H(+) = (1S,2R)-1-C-(indol-3-yl)glycerol 3-phosphate + CO2 + H2O</text>
        <dbReference type="Rhea" id="RHEA:23476"/>
        <dbReference type="ChEBI" id="CHEBI:15377"/>
        <dbReference type="ChEBI" id="CHEBI:15378"/>
        <dbReference type="ChEBI" id="CHEBI:16526"/>
        <dbReference type="ChEBI" id="CHEBI:58613"/>
        <dbReference type="ChEBI" id="CHEBI:58866"/>
        <dbReference type="EC" id="4.1.1.48"/>
    </reaction>
</comment>
<evidence type="ECO:0000259" key="9">
    <source>
        <dbReference type="Pfam" id="PF00218"/>
    </source>
</evidence>
<dbReference type="PANTHER" id="PTHR22854:SF2">
    <property type="entry name" value="INDOLE-3-GLYCEROL-PHOSPHATE SYNTHASE"/>
    <property type="match status" value="1"/>
</dbReference>
<dbReference type="InterPro" id="IPR045186">
    <property type="entry name" value="Indole-3-glycerol_P_synth"/>
</dbReference>
<gene>
    <name evidence="10" type="primary">trpC</name>
    <name evidence="10" type="ORF">HMPREF9135_0837</name>
</gene>
<evidence type="ECO:0000313" key="10">
    <source>
        <dbReference type="EMBL" id="ERK38377.1"/>
    </source>
</evidence>
<keyword evidence="4" id="KW-0028">Amino-acid biosynthesis</keyword>
<protein>
    <recommendedName>
        <fullName evidence="3">indole-3-glycerol-phosphate synthase</fullName>
        <ecNumber evidence="3">4.1.1.48</ecNumber>
    </recommendedName>
</protein>
<dbReference type="PATRIC" id="fig|1115809.3.peg.2279"/>
<evidence type="ECO:0000256" key="5">
    <source>
        <dbReference type="ARBA" id="ARBA00022793"/>
    </source>
</evidence>
<dbReference type="GO" id="GO:0004640">
    <property type="term" value="F:phosphoribosylanthranilate isomerase activity"/>
    <property type="evidence" value="ECO:0007669"/>
    <property type="project" value="TreeGrafter"/>
</dbReference>
<evidence type="ECO:0000256" key="1">
    <source>
        <dbReference type="ARBA" id="ARBA00001633"/>
    </source>
</evidence>
<dbReference type="PANTHER" id="PTHR22854">
    <property type="entry name" value="TRYPTOPHAN BIOSYNTHESIS PROTEIN"/>
    <property type="match status" value="1"/>
</dbReference>
<dbReference type="EC" id="4.1.1.48" evidence="3"/>
<name>U2QHT6_9BACT</name>
<evidence type="ECO:0000313" key="11">
    <source>
        <dbReference type="Proteomes" id="UP000016648"/>
    </source>
</evidence>
<comment type="caution">
    <text evidence="10">The sequence shown here is derived from an EMBL/GenBank/DDBJ whole genome shotgun (WGS) entry which is preliminary data.</text>
</comment>
<reference evidence="10 11" key="1">
    <citation type="submission" date="2013-08" db="EMBL/GenBank/DDBJ databases">
        <authorList>
            <person name="Durkin A.S."/>
            <person name="Haft D.R."/>
            <person name="McCorrison J."/>
            <person name="Torralba M."/>
            <person name="Gillis M."/>
            <person name="Haft D.H."/>
            <person name="Methe B."/>
            <person name="Sutton G."/>
            <person name="Nelson K.E."/>
        </authorList>
    </citation>
    <scope>NUCLEOTIDE SEQUENCE [LARGE SCALE GENOMIC DNA]</scope>
    <source>
        <strain evidence="10 11">F0067</strain>
    </source>
</reference>
<evidence type="ECO:0000256" key="8">
    <source>
        <dbReference type="ARBA" id="ARBA00023239"/>
    </source>
</evidence>
<keyword evidence="5" id="KW-0210">Decarboxylase</keyword>
<dbReference type="PROSITE" id="PS00614">
    <property type="entry name" value="IGPS"/>
    <property type="match status" value="1"/>
</dbReference>
<dbReference type="InterPro" id="IPR013798">
    <property type="entry name" value="Indole-3-glycerol_P_synth_dom"/>
</dbReference>
<sequence length="262" mass="29433">MDILEEIVAYKRQEIAERQMYVPMHQLWELVRPRLDDETSSMSRRLRQSPTGLIAEFKRKSPSLGWIHQDAKAADITLGYQRGGATAVSILTDTHYFGGYDEFVQQARVAGLSLPVLYKNFIIDEYQLFQAKYCGASAVLLIAACLSKEECTRFVGLARQLKLEVLLELHDERELDYVDAEPDMVGVNNRHLGTFVTDVNQSFLLADRLPAGLCRVSESGLHDARTVKALREAGFSGFLMGEHFMKAADPALALSQFITDLT</sequence>
<evidence type="ECO:0000256" key="2">
    <source>
        <dbReference type="ARBA" id="ARBA00004696"/>
    </source>
</evidence>
<evidence type="ECO:0000256" key="7">
    <source>
        <dbReference type="ARBA" id="ARBA00023141"/>
    </source>
</evidence>
<organism evidence="10 11">
    <name type="scientific">Segatella baroniae F0067</name>
    <dbReference type="NCBI Taxonomy" id="1115809"/>
    <lineage>
        <taxon>Bacteria</taxon>
        <taxon>Pseudomonadati</taxon>
        <taxon>Bacteroidota</taxon>
        <taxon>Bacteroidia</taxon>
        <taxon>Bacteroidales</taxon>
        <taxon>Prevotellaceae</taxon>
        <taxon>Segatella</taxon>
    </lineage>
</organism>
<proteinExistence type="predicted"/>
<dbReference type="Proteomes" id="UP000016648">
    <property type="component" value="Unassembled WGS sequence"/>
</dbReference>
<dbReference type="Gene3D" id="3.20.20.70">
    <property type="entry name" value="Aldolase class I"/>
    <property type="match status" value="1"/>
</dbReference>
<feature type="domain" description="Indole-3-glycerol phosphate synthase" evidence="9">
    <location>
        <begin position="4"/>
        <end position="255"/>
    </location>
</feature>